<dbReference type="GeneID" id="20317577"/>
<dbReference type="Proteomes" id="UP000054324">
    <property type="component" value="Unassembled WGS sequence"/>
</dbReference>
<feature type="region of interest" description="Disordered" evidence="1">
    <location>
        <begin position="1"/>
        <end position="20"/>
    </location>
</feature>
<sequence length="73" mass="8296">MENGVGWKRDSSGPTVMDGGPYMMFENQLRKKQKTGWLSAKNERAPNTLDRIMQRTGTRALNQISQQKKVDAL</sequence>
<reference evidence="2 3" key="1">
    <citation type="submission" date="2013-11" db="EMBL/GenBank/DDBJ databases">
        <title>Opisthorchis viverrini - life in the bile duct.</title>
        <authorList>
            <person name="Young N.D."/>
            <person name="Nagarajan N."/>
            <person name="Lin S.J."/>
            <person name="Korhonen P.K."/>
            <person name="Jex A.R."/>
            <person name="Hall R.S."/>
            <person name="Safavi-Hemami H."/>
            <person name="Kaewkong W."/>
            <person name="Bertrand D."/>
            <person name="Gao S."/>
            <person name="Seet Q."/>
            <person name="Wongkham S."/>
            <person name="Teh B.T."/>
            <person name="Wongkham C."/>
            <person name="Intapan P.M."/>
            <person name="Maleewong W."/>
            <person name="Yang X."/>
            <person name="Hu M."/>
            <person name="Wang Z."/>
            <person name="Hofmann A."/>
            <person name="Sternberg P.W."/>
            <person name="Tan P."/>
            <person name="Wang J."/>
            <person name="Gasser R.B."/>
        </authorList>
    </citation>
    <scope>NUCLEOTIDE SEQUENCE [LARGE SCALE GENOMIC DNA]</scope>
</reference>
<name>A0A075AHM2_OPIVI</name>
<protein>
    <submittedName>
        <fullName evidence="2">Uncharacterized protein</fullName>
    </submittedName>
</protein>
<keyword evidence="3" id="KW-1185">Reference proteome</keyword>
<gene>
    <name evidence="2" type="ORF">T265_03390</name>
</gene>
<dbReference type="EMBL" id="KL596666">
    <property type="protein sequence ID" value="KER30129.1"/>
    <property type="molecule type" value="Genomic_DNA"/>
</dbReference>
<evidence type="ECO:0000313" key="2">
    <source>
        <dbReference type="EMBL" id="KER30129.1"/>
    </source>
</evidence>
<evidence type="ECO:0000256" key="1">
    <source>
        <dbReference type="SAM" id="MobiDB-lite"/>
    </source>
</evidence>
<dbReference type="AlphaFoldDB" id="A0A075AHM2"/>
<proteinExistence type="predicted"/>
<organism evidence="2 3">
    <name type="scientific">Opisthorchis viverrini</name>
    <name type="common">Southeast Asian liver fluke</name>
    <dbReference type="NCBI Taxonomy" id="6198"/>
    <lineage>
        <taxon>Eukaryota</taxon>
        <taxon>Metazoa</taxon>
        <taxon>Spiralia</taxon>
        <taxon>Lophotrochozoa</taxon>
        <taxon>Platyhelminthes</taxon>
        <taxon>Trematoda</taxon>
        <taxon>Digenea</taxon>
        <taxon>Opisthorchiida</taxon>
        <taxon>Opisthorchiata</taxon>
        <taxon>Opisthorchiidae</taxon>
        <taxon>Opisthorchis</taxon>
    </lineage>
</organism>
<accession>A0A075AHM2</accession>
<dbReference type="RefSeq" id="XP_009166123.1">
    <property type="nucleotide sequence ID" value="XM_009167859.1"/>
</dbReference>
<dbReference type="KEGG" id="ovi:T265_03390"/>
<dbReference type="CTD" id="20317577"/>
<evidence type="ECO:0000313" key="3">
    <source>
        <dbReference type="Proteomes" id="UP000054324"/>
    </source>
</evidence>